<reference evidence="2" key="1">
    <citation type="submission" date="2022-11" db="UniProtKB">
        <authorList>
            <consortium name="WormBaseParasite"/>
        </authorList>
    </citation>
    <scope>IDENTIFICATION</scope>
</reference>
<proteinExistence type="predicted"/>
<protein>
    <submittedName>
        <fullName evidence="2">Uncharacterized protein</fullName>
    </submittedName>
</protein>
<evidence type="ECO:0000313" key="1">
    <source>
        <dbReference type="Proteomes" id="UP000887565"/>
    </source>
</evidence>
<dbReference type="WBParaSite" id="nRc.2.0.1.t18018-RA">
    <property type="protein sequence ID" value="nRc.2.0.1.t18018-RA"/>
    <property type="gene ID" value="nRc.2.0.1.g18018"/>
</dbReference>
<dbReference type="AlphaFoldDB" id="A0A915IVC4"/>
<name>A0A915IVC4_ROMCU</name>
<accession>A0A915IVC4</accession>
<evidence type="ECO:0000313" key="2">
    <source>
        <dbReference type="WBParaSite" id="nRc.2.0.1.t18018-RA"/>
    </source>
</evidence>
<dbReference type="Proteomes" id="UP000887565">
    <property type="component" value="Unplaced"/>
</dbReference>
<organism evidence="1 2">
    <name type="scientific">Romanomermis culicivorax</name>
    <name type="common">Nematode worm</name>
    <dbReference type="NCBI Taxonomy" id="13658"/>
    <lineage>
        <taxon>Eukaryota</taxon>
        <taxon>Metazoa</taxon>
        <taxon>Ecdysozoa</taxon>
        <taxon>Nematoda</taxon>
        <taxon>Enoplea</taxon>
        <taxon>Dorylaimia</taxon>
        <taxon>Mermithida</taxon>
        <taxon>Mermithoidea</taxon>
        <taxon>Mermithidae</taxon>
        <taxon>Romanomermis</taxon>
    </lineage>
</organism>
<sequence>MNRSCIPTATAAQKHIVSRNQLSMVDVFIIFGRKNESQNARQHQNGVEEKFAGYWPIEEPEIKAAIKSPMALLTYQMAKTTDFMDGDACE</sequence>
<keyword evidence="1" id="KW-1185">Reference proteome</keyword>